<dbReference type="EMBL" id="APDV01000006">
    <property type="protein sequence ID" value="EMH25683.1"/>
    <property type="molecule type" value="Genomic_DNA"/>
</dbReference>
<comment type="function">
    <text evidence="7">Catalyzes the transfer of the diacylglyceryl group from phosphatidylglycerol to the sulfhydryl group of the N-terminal cysteine of a prolipoprotein, the first step in the formation of mature lipoproteins.</text>
</comment>
<sequence>MSMNAWNTIYERFNPIAFSLGGIDVHWYGLAYACAIVVAFYMALRMIQKDPKRFPIERKEFESYFLWAELGIVLGARIGYILIYEPNSSYYLTHFWQIFNPFDSHGNFVGIRGMSYHGGLVGFLIASYLYSRKDLKKLLIYLDLIAISLPLGYVFGRIGNFLNQELFGRIVPKDSHLGQIIGIMVDNELRYPSQLIEAFLEGVVVFLMVMLAKKHTKTHGLLIVVYGLGYSLMRFIAEFYREPDSQLGVYFLNLSMGQILSLFMVIVSLGILLYAIRHSKKIKENQ</sequence>
<feature type="transmembrane region" description="Helical" evidence="7">
    <location>
        <begin position="25"/>
        <end position="44"/>
    </location>
</feature>
<organism evidence="8 9">
    <name type="scientific">Helicobacter pylori GAM260BSi</name>
    <dbReference type="NCBI Taxonomy" id="1159046"/>
    <lineage>
        <taxon>Bacteria</taxon>
        <taxon>Pseudomonadati</taxon>
        <taxon>Campylobacterota</taxon>
        <taxon>Epsilonproteobacteria</taxon>
        <taxon>Campylobacterales</taxon>
        <taxon>Helicobacteraceae</taxon>
        <taxon>Helicobacter</taxon>
    </lineage>
</organism>
<evidence type="ECO:0000256" key="6">
    <source>
        <dbReference type="ARBA" id="ARBA00023136"/>
    </source>
</evidence>
<dbReference type="Pfam" id="PF01790">
    <property type="entry name" value="LGT"/>
    <property type="match status" value="1"/>
</dbReference>
<dbReference type="GO" id="GO:0005886">
    <property type="term" value="C:plasma membrane"/>
    <property type="evidence" value="ECO:0007669"/>
    <property type="project" value="UniProtKB-SubCell"/>
</dbReference>
<dbReference type="PANTHER" id="PTHR30589">
    <property type="entry name" value="PROLIPOPROTEIN DIACYLGLYCERYL TRANSFERASE"/>
    <property type="match status" value="1"/>
</dbReference>
<protein>
    <recommendedName>
        <fullName evidence="7">Phosphatidylglycerol--prolipoprotein diacylglyceryl transferase</fullName>
        <ecNumber evidence="7">2.5.1.145</ecNumber>
    </recommendedName>
</protein>
<dbReference type="GO" id="GO:0008961">
    <property type="term" value="F:phosphatidylglycerol-prolipoprotein diacylglyceryl transferase activity"/>
    <property type="evidence" value="ECO:0007669"/>
    <property type="project" value="UniProtKB-UniRule"/>
</dbReference>
<feature type="transmembrane region" description="Helical" evidence="7">
    <location>
        <begin position="194"/>
        <end position="212"/>
    </location>
</feature>
<comment type="catalytic activity">
    <reaction evidence="7">
        <text>L-cysteinyl-[prolipoprotein] + a 1,2-diacyl-sn-glycero-3-phospho-(1'-sn-glycerol) = an S-1,2-diacyl-sn-glyceryl-L-cysteinyl-[prolipoprotein] + sn-glycerol 1-phosphate + H(+)</text>
        <dbReference type="Rhea" id="RHEA:56712"/>
        <dbReference type="Rhea" id="RHEA-COMP:14679"/>
        <dbReference type="Rhea" id="RHEA-COMP:14680"/>
        <dbReference type="ChEBI" id="CHEBI:15378"/>
        <dbReference type="ChEBI" id="CHEBI:29950"/>
        <dbReference type="ChEBI" id="CHEBI:57685"/>
        <dbReference type="ChEBI" id="CHEBI:64716"/>
        <dbReference type="ChEBI" id="CHEBI:140658"/>
        <dbReference type="EC" id="2.5.1.145"/>
    </reaction>
</comment>
<keyword evidence="4 7" id="KW-0812">Transmembrane</keyword>
<gene>
    <name evidence="7" type="primary">lgt</name>
    <name evidence="8" type="ORF">HMPREF1418_00169</name>
</gene>
<proteinExistence type="inferred from homology"/>
<evidence type="ECO:0000256" key="7">
    <source>
        <dbReference type="HAMAP-Rule" id="MF_01147"/>
    </source>
</evidence>
<comment type="similarity">
    <text evidence="1 7">Belongs to the Lgt family.</text>
</comment>
<name>M3PKW3_HELPX</name>
<keyword evidence="3 7" id="KW-0808">Transferase</keyword>
<evidence type="ECO:0000256" key="4">
    <source>
        <dbReference type="ARBA" id="ARBA00022692"/>
    </source>
</evidence>
<keyword evidence="2 7" id="KW-1003">Cell membrane</keyword>
<feature type="transmembrane region" description="Helical" evidence="7">
    <location>
        <begin position="114"/>
        <end position="131"/>
    </location>
</feature>
<dbReference type="GO" id="GO:0042158">
    <property type="term" value="P:lipoprotein biosynthetic process"/>
    <property type="evidence" value="ECO:0007669"/>
    <property type="project" value="UniProtKB-UniRule"/>
</dbReference>
<dbReference type="NCBIfam" id="TIGR00544">
    <property type="entry name" value="lgt"/>
    <property type="match status" value="1"/>
</dbReference>
<accession>M3PKW3</accession>
<evidence type="ECO:0000256" key="3">
    <source>
        <dbReference type="ARBA" id="ARBA00022679"/>
    </source>
</evidence>
<evidence type="ECO:0000256" key="5">
    <source>
        <dbReference type="ARBA" id="ARBA00022989"/>
    </source>
</evidence>
<evidence type="ECO:0000313" key="9">
    <source>
        <dbReference type="Proteomes" id="UP000012023"/>
    </source>
</evidence>
<reference evidence="8 9" key="1">
    <citation type="submission" date="2012-11" db="EMBL/GenBank/DDBJ databases">
        <authorList>
            <person name="Weinstock G."/>
            <person name="Sodergren E."/>
            <person name="Lobos E.A."/>
            <person name="Fulton L."/>
            <person name="Fulton R."/>
            <person name="Courtney L."/>
            <person name="Fronick C."/>
            <person name="O'Laughlin M."/>
            <person name="Godfrey J."/>
            <person name="Wilson R.M."/>
            <person name="Miner T."/>
            <person name="Farmer C."/>
            <person name="Delehaunty K."/>
            <person name="Cordes M."/>
            <person name="Minx P."/>
            <person name="Tomlinson C."/>
            <person name="Chen J."/>
            <person name="Wollam A."/>
            <person name="Pepin K.H."/>
            <person name="Bhonagiri V."/>
            <person name="Zhang X."/>
            <person name="Suruliraj S."/>
            <person name="Antonio M."/>
            <person name="Secka O."/>
            <person name="Thomas J."/>
            <person name="Warren W."/>
            <person name="Mitreva M."/>
            <person name="Mardis E.R."/>
            <person name="Wilson R.K."/>
        </authorList>
    </citation>
    <scope>NUCLEOTIDE SEQUENCE [LARGE SCALE GENOMIC DNA]</scope>
    <source>
        <strain evidence="8 9">GAM260BSi</strain>
    </source>
</reference>
<feature type="transmembrane region" description="Helical" evidence="7">
    <location>
        <begin position="249"/>
        <end position="276"/>
    </location>
</feature>
<dbReference type="PANTHER" id="PTHR30589:SF0">
    <property type="entry name" value="PHOSPHATIDYLGLYCEROL--PROLIPOPROTEIN DIACYLGLYCERYL TRANSFERASE"/>
    <property type="match status" value="1"/>
</dbReference>
<dbReference type="InterPro" id="IPR001640">
    <property type="entry name" value="Lgt"/>
</dbReference>
<feature type="transmembrane region" description="Helical" evidence="7">
    <location>
        <begin position="138"/>
        <end position="156"/>
    </location>
</feature>
<feature type="binding site" evidence="7">
    <location>
        <position position="157"/>
    </location>
    <ligand>
        <name>a 1,2-diacyl-sn-glycero-3-phospho-(1'-sn-glycerol)</name>
        <dbReference type="ChEBI" id="CHEBI:64716"/>
    </ligand>
</feature>
<dbReference type="AlphaFoldDB" id="M3PKW3"/>
<dbReference type="PROSITE" id="PS01311">
    <property type="entry name" value="LGT"/>
    <property type="match status" value="1"/>
</dbReference>
<evidence type="ECO:0000313" key="8">
    <source>
        <dbReference type="EMBL" id="EMH25683.1"/>
    </source>
</evidence>
<comment type="pathway">
    <text evidence="7">Protein modification; lipoprotein biosynthesis (diacylglyceryl transfer).</text>
</comment>
<dbReference type="UniPathway" id="UPA00664"/>
<feature type="transmembrane region" description="Helical" evidence="7">
    <location>
        <begin position="219"/>
        <end position="237"/>
    </location>
</feature>
<evidence type="ECO:0000256" key="1">
    <source>
        <dbReference type="ARBA" id="ARBA00007150"/>
    </source>
</evidence>
<dbReference type="HAMAP" id="MF_01147">
    <property type="entry name" value="Lgt"/>
    <property type="match status" value="1"/>
</dbReference>
<dbReference type="EC" id="2.5.1.145" evidence="7"/>
<comment type="subcellular location">
    <subcellularLocation>
        <location evidence="7">Cell membrane</location>
        <topology evidence="7">Multi-pass membrane protein</topology>
    </subcellularLocation>
</comment>
<comment type="caution">
    <text evidence="8">The sequence shown here is derived from an EMBL/GenBank/DDBJ whole genome shotgun (WGS) entry which is preliminary data.</text>
</comment>
<keyword evidence="5 7" id="KW-1133">Transmembrane helix</keyword>
<feature type="transmembrane region" description="Helical" evidence="7">
    <location>
        <begin position="64"/>
        <end position="83"/>
    </location>
</feature>
<keyword evidence="8" id="KW-0449">Lipoprotein</keyword>
<dbReference type="Proteomes" id="UP000012023">
    <property type="component" value="Unassembled WGS sequence"/>
</dbReference>
<dbReference type="PATRIC" id="fig|1159046.3.peg.160"/>
<keyword evidence="6 7" id="KW-0472">Membrane</keyword>
<evidence type="ECO:0000256" key="2">
    <source>
        <dbReference type="ARBA" id="ARBA00022475"/>
    </source>
</evidence>
<dbReference type="HOGENOM" id="CLU_013386_1_0_7"/>